<dbReference type="Gene3D" id="2.40.50.100">
    <property type="match status" value="1"/>
</dbReference>
<organism evidence="1 2">
    <name type="scientific">Priestia megaterium</name>
    <name type="common">Bacillus megaterium</name>
    <dbReference type="NCBI Taxonomy" id="1404"/>
    <lineage>
        <taxon>Bacteria</taxon>
        <taxon>Bacillati</taxon>
        <taxon>Bacillota</taxon>
        <taxon>Bacilli</taxon>
        <taxon>Bacillales</taxon>
        <taxon>Bacillaceae</taxon>
        <taxon>Priestia</taxon>
    </lineage>
</organism>
<dbReference type="Pfam" id="PF01597">
    <property type="entry name" value="GCV_H"/>
    <property type="match status" value="1"/>
</dbReference>
<evidence type="ECO:0000313" key="1">
    <source>
        <dbReference type="EMBL" id="PES34797.1"/>
    </source>
</evidence>
<dbReference type="Proteomes" id="UP000220341">
    <property type="component" value="Unassembled WGS sequence"/>
</dbReference>
<sequence>MITPTELYYSKDHIWVKVEDNQVRLGITDYAQTTLG</sequence>
<dbReference type="InterPro" id="IPR011053">
    <property type="entry name" value="Single_hybrid_motif"/>
</dbReference>
<accession>A0AAE5P5K3</accession>
<comment type="caution">
    <text evidence="1">The sequence shown here is derived from an EMBL/GenBank/DDBJ whole genome shotgun (WGS) entry which is preliminary data.</text>
</comment>
<dbReference type="EMBL" id="NTYW01000024">
    <property type="protein sequence ID" value="PES34797.1"/>
    <property type="molecule type" value="Genomic_DNA"/>
</dbReference>
<evidence type="ECO:0000313" key="2">
    <source>
        <dbReference type="Proteomes" id="UP000220341"/>
    </source>
</evidence>
<name>A0AAE5P5K3_PRIMG</name>
<dbReference type="InterPro" id="IPR033753">
    <property type="entry name" value="GCV_H/Fam206"/>
</dbReference>
<gene>
    <name evidence="1" type="ORF">CN497_19230</name>
</gene>
<reference evidence="1 2" key="1">
    <citation type="submission" date="2017-09" db="EMBL/GenBank/DDBJ databases">
        <title>Large-scale bioinformatics analysis of Bacillus genomes uncovers conserved roles of natural products in bacterial physiology.</title>
        <authorList>
            <consortium name="Agbiome Team Llc"/>
            <person name="Bleich R.M."/>
            <person name="Kirk G.J."/>
            <person name="Santa Maria K.C."/>
            <person name="Allen S.E."/>
            <person name="Farag S."/>
            <person name="Shank E.A."/>
            <person name="Bowers A."/>
        </authorList>
    </citation>
    <scope>NUCLEOTIDE SEQUENCE [LARGE SCALE GENOMIC DNA]</scope>
    <source>
        <strain evidence="1 2">AFS003013</strain>
    </source>
</reference>
<dbReference type="AlphaFoldDB" id="A0AAE5P5K3"/>
<protein>
    <submittedName>
        <fullName evidence="1">Glycine cleavage system protein H</fullName>
    </submittedName>
</protein>
<feature type="non-terminal residue" evidence="1">
    <location>
        <position position="36"/>
    </location>
</feature>
<proteinExistence type="predicted"/>
<dbReference type="SUPFAM" id="SSF51230">
    <property type="entry name" value="Single hybrid motif"/>
    <property type="match status" value="1"/>
</dbReference>